<proteinExistence type="predicted"/>
<gene>
    <name evidence="1" type="ORF">RCL2_001570000</name>
</gene>
<protein>
    <submittedName>
        <fullName evidence="1">Uncharacterized protein</fullName>
    </submittedName>
</protein>
<dbReference type="EMBL" id="BLAL01000182">
    <property type="protein sequence ID" value="GES88772.1"/>
    <property type="molecule type" value="Genomic_DNA"/>
</dbReference>
<accession>A0A8H3LM06</accession>
<dbReference type="Proteomes" id="UP000615446">
    <property type="component" value="Unassembled WGS sequence"/>
</dbReference>
<dbReference type="AlphaFoldDB" id="A0A8H3LM06"/>
<comment type="caution">
    <text evidence="1">The sequence shown here is derived from an EMBL/GenBank/DDBJ whole genome shotgun (WGS) entry which is preliminary data.</text>
</comment>
<reference evidence="1" key="1">
    <citation type="submission" date="2019-10" db="EMBL/GenBank/DDBJ databases">
        <title>Conservation and host-specific expression of non-tandemly repeated heterogenous ribosome RNA gene in arbuscular mycorrhizal fungi.</title>
        <authorList>
            <person name="Maeda T."/>
            <person name="Kobayashi Y."/>
            <person name="Nakagawa T."/>
            <person name="Ezawa T."/>
            <person name="Yamaguchi K."/>
            <person name="Bino T."/>
            <person name="Nishimoto Y."/>
            <person name="Shigenobu S."/>
            <person name="Kawaguchi M."/>
        </authorList>
    </citation>
    <scope>NUCLEOTIDE SEQUENCE</scope>
    <source>
        <strain evidence="1">HR1</strain>
    </source>
</reference>
<sequence length="88" mass="9992">MHWEKAKTIITAWISSNNKCLSLNLTIWLKSKSDELRSLAKQKIAWMSFFISNSELRNESSASAKMTTADDGDVLLRLAYSADIIHMN</sequence>
<evidence type="ECO:0000313" key="1">
    <source>
        <dbReference type="EMBL" id="GES88772.1"/>
    </source>
</evidence>
<organism evidence="1 2">
    <name type="scientific">Rhizophagus clarus</name>
    <dbReference type="NCBI Taxonomy" id="94130"/>
    <lineage>
        <taxon>Eukaryota</taxon>
        <taxon>Fungi</taxon>
        <taxon>Fungi incertae sedis</taxon>
        <taxon>Mucoromycota</taxon>
        <taxon>Glomeromycotina</taxon>
        <taxon>Glomeromycetes</taxon>
        <taxon>Glomerales</taxon>
        <taxon>Glomeraceae</taxon>
        <taxon>Rhizophagus</taxon>
    </lineage>
</organism>
<name>A0A8H3LM06_9GLOM</name>
<evidence type="ECO:0000313" key="2">
    <source>
        <dbReference type="Proteomes" id="UP000615446"/>
    </source>
</evidence>